<dbReference type="AlphaFoldDB" id="A0A2C6LFS6"/>
<protein>
    <submittedName>
        <fullName evidence="2">Uncharacterized protein</fullName>
    </submittedName>
</protein>
<evidence type="ECO:0000256" key="1">
    <source>
        <dbReference type="SAM" id="MobiDB-lite"/>
    </source>
</evidence>
<dbReference type="RefSeq" id="XP_067927130.1">
    <property type="nucleotide sequence ID" value="XM_068060894.1"/>
</dbReference>
<organism evidence="2 3">
    <name type="scientific">Cystoisospora suis</name>
    <dbReference type="NCBI Taxonomy" id="483139"/>
    <lineage>
        <taxon>Eukaryota</taxon>
        <taxon>Sar</taxon>
        <taxon>Alveolata</taxon>
        <taxon>Apicomplexa</taxon>
        <taxon>Conoidasida</taxon>
        <taxon>Coccidia</taxon>
        <taxon>Eucoccidiorida</taxon>
        <taxon>Eimeriorina</taxon>
        <taxon>Sarcocystidae</taxon>
        <taxon>Cystoisospora</taxon>
    </lineage>
</organism>
<feature type="compositionally biased region" description="Low complexity" evidence="1">
    <location>
        <begin position="135"/>
        <end position="146"/>
    </location>
</feature>
<keyword evidence="3" id="KW-1185">Reference proteome</keyword>
<feature type="region of interest" description="Disordered" evidence="1">
    <location>
        <begin position="256"/>
        <end position="280"/>
    </location>
</feature>
<feature type="compositionally biased region" description="Polar residues" evidence="1">
    <location>
        <begin position="46"/>
        <end position="60"/>
    </location>
</feature>
<dbReference type="Proteomes" id="UP000221165">
    <property type="component" value="Unassembled WGS sequence"/>
</dbReference>
<accession>A0A2C6LFS6</accession>
<comment type="caution">
    <text evidence="2">The sequence shown here is derived from an EMBL/GenBank/DDBJ whole genome shotgun (WGS) entry which is preliminary data.</text>
</comment>
<name>A0A2C6LFS6_9APIC</name>
<gene>
    <name evidence="2" type="ORF">CSUI_000663</name>
</gene>
<proteinExistence type="predicted"/>
<dbReference type="EMBL" id="MIGC01000260">
    <property type="protein sequence ID" value="PHJ25483.1"/>
    <property type="molecule type" value="Genomic_DNA"/>
</dbReference>
<feature type="region of interest" description="Disordered" evidence="1">
    <location>
        <begin position="126"/>
        <end position="196"/>
    </location>
</feature>
<evidence type="ECO:0000313" key="2">
    <source>
        <dbReference type="EMBL" id="PHJ25483.1"/>
    </source>
</evidence>
<feature type="region of interest" description="Disordered" evidence="1">
    <location>
        <begin position="1"/>
        <end position="23"/>
    </location>
</feature>
<evidence type="ECO:0000313" key="3">
    <source>
        <dbReference type="Proteomes" id="UP000221165"/>
    </source>
</evidence>
<sequence>MTMMPPHWDPGAADGGPSKHRLPNRDFSFFDHLANFLPGPRDNAVSDGTSVSPPYVSTEQPVAPPSRSPIALQRPCASPSLLSSLPSLLRTTEFATTADSGERNKRIAVSLSAALRRGLKALVAFRPESGSQRNQPQSPKASSSSQTLGASPGRNAGLPYIPDAFKSDDMVRESPLYSPRPPEPRLGTSTGFREKRFPSTSLTTTTTTAGADYVQKVSWVRCSSQSFYYALLLGGAGDDGVRPASLTGVLGSYGANEGEERGLSKAPPPPGICFSSPEGA</sequence>
<feature type="region of interest" description="Disordered" evidence="1">
    <location>
        <begin position="43"/>
        <end position="69"/>
    </location>
</feature>
<dbReference type="VEuPathDB" id="ToxoDB:CSUI_000663"/>
<reference evidence="2 3" key="1">
    <citation type="journal article" date="2017" name="Int. J. Parasitol.">
        <title>The genome of the protozoan parasite Cystoisospora suis and a reverse vaccinology approach to identify vaccine candidates.</title>
        <authorList>
            <person name="Palmieri N."/>
            <person name="Shrestha A."/>
            <person name="Ruttkowski B."/>
            <person name="Beck T."/>
            <person name="Vogl C."/>
            <person name="Tomley F."/>
            <person name="Blake D.P."/>
            <person name="Joachim A."/>
        </authorList>
    </citation>
    <scope>NUCLEOTIDE SEQUENCE [LARGE SCALE GENOMIC DNA]</scope>
    <source>
        <strain evidence="2 3">Wien I</strain>
    </source>
</reference>
<dbReference type="GeneID" id="94424105"/>